<dbReference type="Proteomes" id="UP000053268">
    <property type="component" value="Unassembled WGS sequence"/>
</dbReference>
<evidence type="ECO:0000256" key="1">
    <source>
        <dbReference type="SAM" id="MobiDB-lite"/>
    </source>
</evidence>
<organism evidence="3 4">
    <name type="scientific">Papilio xuthus</name>
    <name type="common">Asian swallowtail butterfly</name>
    <dbReference type="NCBI Taxonomy" id="66420"/>
    <lineage>
        <taxon>Eukaryota</taxon>
        <taxon>Metazoa</taxon>
        <taxon>Ecdysozoa</taxon>
        <taxon>Arthropoda</taxon>
        <taxon>Hexapoda</taxon>
        <taxon>Insecta</taxon>
        <taxon>Pterygota</taxon>
        <taxon>Neoptera</taxon>
        <taxon>Endopterygota</taxon>
        <taxon>Lepidoptera</taxon>
        <taxon>Glossata</taxon>
        <taxon>Ditrysia</taxon>
        <taxon>Papilionoidea</taxon>
        <taxon>Papilionidae</taxon>
        <taxon>Papilioninae</taxon>
        <taxon>Papilio</taxon>
    </lineage>
</organism>
<proteinExistence type="predicted"/>
<evidence type="ECO:0000313" key="3">
    <source>
        <dbReference type="EMBL" id="KPI97321.1"/>
    </source>
</evidence>
<keyword evidence="4" id="KW-1185">Reference proteome</keyword>
<keyword evidence="2" id="KW-1133">Transmembrane helix</keyword>
<feature type="transmembrane region" description="Helical" evidence="2">
    <location>
        <begin position="66"/>
        <end position="87"/>
    </location>
</feature>
<protein>
    <submittedName>
        <fullName evidence="3">Uncharacterized protein</fullName>
    </submittedName>
</protein>
<evidence type="ECO:0000313" key="4">
    <source>
        <dbReference type="Proteomes" id="UP000053268"/>
    </source>
</evidence>
<gene>
    <name evidence="3" type="ORF">RR46_09228</name>
</gene>
<dbReference type="AlphaFoldDB" id="A0A194PV96"/>
<name>A0A194PV96_PAPXU</name>
<accession>A0A194PV96</accession>
<feature type="region of interest" description="Disordered" evidence="1">
    <location>
        <begin position="1"/>
        <end position="31"/>
    </location>
</feature>
<evidence type="ECO:0000256" key="2">
    <source>
        <dbReference type="SAM" id="Phobius"/>
    </source>
</evidence>
<reference evidence="3 4" key="1">
    <citation type="journal article" date="2015" name="Nat. Commun.">
        <title>Outbred genome sequencing and CRISPR/Cas9 gene editing in butterflies.</title>
        <authorList>
            <person name="Li X."/>
            <person name="Fan D."/>
            <person name="Zhang W."/>
            <person name="Liu G."/>
            <person name="Zhang L."/>
            <person name="Zhao L."/>
            <person name="Fang X."/>
            <person name="Chen L."/>
            <person name="Dong Y."/>
            <person name="Chen Y."/>
            <person name="Ding Y."/>
            <person name="Zhao R."/>
            <person name="Feng M."/>
            <person name="Zhu Y."/>
            <person name="Feng Y."/>
            <person name="Jiang X."/>
            <person name="Zhu D."/>
            <person name="Xiang H."/>
            <person name="Feng X."/>
            <person name="Li S."/>
            <person name="Wang J."/>
            <person name="Zhang G."/>
            <person name="Kronforst M.R."/>
            <person name="Wang W."/>
        </authorList>
    </citation>
    <scope>NUCLEOTIDE SEQUENCE [LARGE SCALE GENOMIC DNA]</scope>
    <source>
        <strain evidence="3">Ya'a_city_454_Px</strain>
        <tissue evidence="3">Whole body</tissue>
    </source>
</reference>
<dbReference type="EMBL" id="KQ459590">
    <property type="protein sequence ID" value="KPI97321.1"/>
    <property type="molecule type" value="Genomic_DNA"/>
</dbReference>
<sequence length="91" mass="9674">MSQVRDVTGLTHGDDVGTHSPQPPPRSCLPSHHTVSTIYRTLFRLRHPRARAAPAPPLPAAPHCGVASVSFAPAVVVAVATMIGIVLRLKR</sequence>
<keyword evidence="2" id="KW-0472">Membrane</keyword>
<keyword evidence="2" id="KW-0812">Transmembrane</keyword>